<dbReference type="RefSeq" id="WP_165782699.1">
    <property type="nucleotide sequence ID" value="NZ_NMWU01000008.1"/>
</dbReference>
<dbReference type="EMBL" id="NMWU01000008">
    <property type="protein sequence ID" value="PLS31538.1"/>
    <property type="molecule type" value="Genomic_DNA"/>
</dbReference>
<evidence type="ECO:0000256" key="1">
    <source>
        <dbReference type="SAM" id="MobiDB-lite"/>
    </source>
</evidence>
<accession>A0A2N5JBF3</accession>
<dbReference type="AlphaFoldDB" id="A0A2N5JBF3"/>
<evidence type="ECO:0000313" key="2">
    <source>
        <dbReference type="EMBL" id="PLS31538.1"/>
    </source>
</evidence>
<feature type="region of interest" description="Disordered" evidence="1">
    <location>
        <begin position="1"/>
        <end position="40"/>
    </location>
</feature>
<organism evidence="2 3">
    <name type="scientific">Bifidobacterium margollesii</name>
    <dbReference type="NCBI Taxonomy" id="2020964"/>
    <lineage>
        <taxon>Bacteria</taxon>
        <taxon>Bacillati</taxon>
        <taxon>Actinomycetota</taxon>
        <taxon>Actinomycetes</taxon>
        <taxon>Bifidobacteriales</taxon>
        <taxon>Bifidobacteriaceae</taxon>
        <taxon>Bifidobacterium</taxon>
    </lineage>
</organism>
<sequence length="258" mass="29123">MTHELQQQPFDIPGLNDAPTDVGDHDAAAQQQPQRPARRKATIDDGMNPELVAGADFDGVLGIPVIKRPAEFVIPSNIIPFSKRARDDDPTLAVGFYEMDTEFADVLIDPERFADEFRRRPLISPDCSLYRDAPLAVQIANVYRSRAIGYYYQSRGAYVIPQIRWGNSLTYTTEALPERLAFLGVEKHGIVAIGTYGCIRTADDKHEFAAGLDAMMKTLEPEIVLVYGPMPEQIFNPYKHRARFEPYDDWTSRTKSRD</sequence>
<dbReference type="Proteomes" id="UP000235050">
    <property type="component" value="Unassembled WGS sequence"/>
</dbReference>
<keyword evidence="3" id="KW-1185">Reference proteome</keyword>
<protein>
    <recommendedName>
        <fullName evidence="4">DUF4417 domain-containing protein</fullName>
    </recommendedName>
</protein>
<proteinExistence type="predicted"/>
<evidence type="ECO:0008006" key="4">
    <source>
        <dbReference type="Google" id="ProtNLM"/>
    </source>
</evidence>
<gene>
    <name evidence="2" type="ORF">Uis1B_0529</name>
</gene>
<evidence type="ECO:0000313" key="3">
    <source>
        <dbReference type="Proteomes" id="UP000235050"/>
    </source>
</evidence>
<reference evidence="2 3" key="1">
    <citation type="submission" date="2017-07" db="EMBL/GenBank/DDBJ databases">
        <title>Bifidobacterium novel species.</title>
        <authorList>
            <person name="Lugli G.A."/>
            <person name="Milani C."/>
            <person name="Duranti S."/>
            <person name="Mangifesta M."/>
        </authorList>
    </citation>
    <scope>NUCLEOTIDE SEQUENCE [LARGE SCALE GENOMIC DNA]</scope>
    <source>
        <strain evidence="3">Uis1B</strain>
    </source>
</reference>
<dbReference type="InterPro" id="IPR025530">
    <property type="entry name" value="DUF4417"/>
</dbReference>
<name>A0A2N5JBF3_9BIFI</name>
<dbReference type="Pfam" id="PF14386">
    <property type="entry name" value="DUF4417"/>
    <property type="match status" value="1"/>
</dbReference>
<comment type="caution">
    <text evidence="2">The sequence shown here is derived from an EMBL/GenBank/DDBJ whole genome shotgun (WGS) entry which is preliminary data.</text>
</comment>